<protein>
    <submittedName>
        <fullName evidence="1">Uncharacterized protein</fullName>
    </submittedName>
</protein>
<evidence type="ECO:0000313" key="2">
    <source>
        <dbReference type="Proteomes" id="UP000031433"/>
    </source>
</evidence>
<dbReference type="Proteomes" id="UP000031433">
    <property type="component" value="Unassembled WGS sequence"/>
</dbReference>
<gene>
    <name evidence="1" type="ORF">SE37_06010</name>
</gene>
<proteinExistence type="predicted"/>
<evidence type="ECO:0000313" key="1">
    <source>
        <dbReference type="EMBL" id="KIE42207.1"/>
    </source>
</evidence>
<sequence length="108" mass="12595">MYINELPEIIPPKTIVRLFKYDENTPDWKDDVDNIYCVGYYSRQDGLETLWLVDMKGDYCQTTDKDFLLKYFEILTIGDVEDYYGENSPVIAGISVDEPHVVLEKDSL</sequence>
<dbReference type="EMBL" id="JXBL01000001">
    <property type="protein sequence ID" value="KIE42207.1"/>
    <property type="molecule type" value="Genomic_DNA"/>
</dbReference>
<comment type="caution">
    <text evidence="1">The sequence shown here is derived from an EMBL/GenBank/DDBJ whole genome shotgun (WGS) entry which is preliminary data.</text>
</comment>
<accession>A0A0C1QNL0</accession>
<reference evidence="1 2" key="1">
    <citation type="submission" date="2015-01" db="EMBL/GenBank/DDBJ databases">
        <title>Genome sequence of the anaerobic bacterium Geobacter soli GSS01, a dissimilatory Fe(III) reducer from soil.</title>
        <authorList>
            <person name="Yang G."/>
            <person name="Zhou S."/>
        </authorList>
    </citation>
    <scope>NUCLEOTIDE SEQUENCE [LARGE SCALE GENOMIC DNA]</scope>
    <source>
        <strain evidence="1 2">GSS01</strain>
    </source>
</reference>
<keyword evidence="2" id="KW-1185">Reference proteome</keyword>
<name>A0A0C1QNL0_9BACT</name>
<dbReference type="RefSeq" id="WP_039644555.1">
    <property type="nucleotide sequence ID" value="NZ_JXBL01000001.1"/>
</dbReference>
<dbReference type="AlphaFoldDB" id="A0A0C1QNL0"/>
<organism evidence="1 2">
    <name type="scientific">Geobacter soli</name>
    <dbReference type="NCBI Taxonomy" id="1510391"/>
    <lineage>
        <taxon>Bacteria</taxon>
        <taxon>Pseudomonadati</taxon>
        <taxon>Thermodesulfobacteriota</taxon>
        <taxon>Desulfuromonadia</taxon>
        <taxon>Geobacterales</taxon>
        <taxon>Geobacteraceae</taxon>
        <taxon>Geobacter</taxon>
    </lineage>
</organism>